<dbReference type="RefSeq" id="WP_048360144.1">
    <property type="nucleotide sequence ID" value="NZ_FNUD01000002.1"/>
</dbReference>
<organism evidence="1 2">
    <name type="scientific">Pseudomonas deceptionensis</name>
    <dbReference type="NCBI Taxonomy" id="882211"/>
    <lineage>
        <taxon>Bacteria</taxon>
        <taxon>Pseudomonadati</taxon>
        <taxon>Pseudomonadota</taxon>
        <taxon>Gammaproteobacteria</taxon>
        <taxon>Pseudomonadales</taxon>
        <taxon>Pseudomonadaceae</taxon>
        <taxon>Pseudomonas</taxon>
    </lineage>
</organism>
<sequence>MYLPEVPQCEIEALQCLRGYRAERAERQLRKALVAQRALDVRIELARVQVEQTRQQEALQRTELLGRHQGQFVSLQTLTSWGETERKACAETAREEQRLQLLFDQQRREVIDVEHARKHASQCQRGVEKLRELSALWVQKGL</sequence>
<evidence type="ECO:0000313" key="2">
    <source>
        <dbReference type="Proteomes" id="UP000183613"/>
    </source>
</evidence>
<dbReference type="PATRIC" id="fig|882211.3.peg.2416"/>
<gene>
    <name evidence="1" type="ORF">SAMN04489800_0037</name>
</gene>
<comment type="caution">
    <text evidence="1">The sequence shown here is derived from an EMBL/GenBank/DDBJ whole genome shotgun (WGS) entry which is preliminary data.</text>
</comment>
<dbReference type="Proteomes" id="UP000183613">
    <property type="component" value="Unassembled WGS sequence"/>
</dbReference>
<reference evidence="1" key="1">
    <citation type="submission" date="2016-10" db="EMBL/GenBank/DDBJ databases">
        <authorList>
            <person name="Varghese N."/>
            <person name="Submissions S."/>
        </authorList>
    </citation>
    <scope>NUCLEOTIDE SEQUENCE [LARGE SCALE GENOMIC DNA]</scope>
    <source>
        <strain evidence="1">LMG 25555</strain>
    </source>
</reference>
<evidence type="ECO:0000313" key="1">
    <source>
        <dbReference type="EMBL" id="SEE14344.1"/>
    </source>
</evidence>
<dbReference type="AlphaFoldDB" id="A0A0J6G6G0"/>
<dbReference type="EMBL" id="FNUD01000002">
    <property type="protein sequence ID" value="SEE14344.1"/>
    <property type="molecule type" value="Genomic_DNA"/>
</dbReference>
<proteinExistence type="predicted"/>
<protein>
    <recommendedName>
        <fullName evidence="3">Type III secretion protein YscO</fullName>
    </recommendedName>
</protein>
<dbReference type="OrthoDB" id="7032075at2"/>
<name>A0A0J6G6G0_PSEDM</name>
<evidence type="ECO:0008006" key="3">
    <source>
        <dbReference type="Google" id="ProtNLM"/>
    </source>
</evidence>
<keyword evidence="2" id="KW-1185">Reference proteome</keyword>
<accession>A0A0J6G6G0</accession>